<feature type="transmembrane region" description="Helical" evidence="1">
    <location>
        <begin position="70"/>
        <end position="88"/>
    </location>
</feature>
<dbReference type="InterPro" id="IPR036938">
    <property type="entry name" value="PAP2/HPO_sf"/>
</dbReference>
<organism evidence="3">
    <name type="scientific">Faucicola osloensis</name>
    <name type="common">Moraxella osloensis</name>
    <dbReference type="NCBI Taxonomy" id="34062"/>
    <lineage>
        <taxon>Bacteria</taxon>
        <taxon>Pseudomonadati</taxon>
        <taxon>Pseudomonadota</taxon>
        <taxon>Gammaproteobacteria</taxon>
        <taxon>Moraxellales</taxon>
        <taxon>Moraxellaceae</taxon>
        <taxon>Faucicola</taxon>
    </lineage>
</organism>
<feature type="domain" description="Phosphatidic acid phosphatase type 2/haloperoxidase" evidence="2">
    <location>
        <begin position="117"/>
        <end position="238"/>
    </location>
</feature>
<evidence type="ECO:0000256" key="1">
    <source>
        <dbReference type="SAM" id="Phobius"/>
    </source>
</evidence>
<gene>
    <name evidence="3" type="ORF">YHS_12275</name>
</gene>
<dbReference type="NCBIfam" id="NF028538">
    <property type="entry name" value="PAP2_lipid_A"/>
    <property type="match status" value="1"/>
</dbReference>
<dbReference type="Pfam" id="PF01569">
    <property type="entry name" value="PAP2"/>
    <property type="match status" value="1"/>
</dbReference>
<name>A0AAD0AXG7_FAUOS</name>
<protein>
    <submittedName>
        <fullName evidence="3">PAP2 family lipid A phosphatase</fullName>
    </submittedName>
</protein>
<accession>A0AAD0AXG7</accession>
<evidence type="ECO:0000259" key="2">
    <source>
        <dbReference type="Pfam" id="PF01569"/>
    </source>
</evidence>
<dbReference type="InterPro" id="IPR000326">
    <property type="entry name" value="PAP2/HPO"/>
</dbReference>
<sequence>MSMQIAKLKNFASRQTVLGLVLAIIFTLTLEHSAIDVAISQYFYSSTDGWLLDKQSLLPNLIFYTIPKRLLIAFEIYMAIAWLQRYLLQRHPSSHWLAKRQAWFKPFKPLSLTEMGYLFIGMVLVPLIIASLKGVTHVVCPNHLQIFGGEYRYLTILENIQAGTPSKCFPAAHASAGFALYAWAFIPSLWHKRWHIAAMVTVIAWLMGGYKMLIGDHFFSHTLVSMSLAWGICAAVAWAWCRFYAKAASAKNSKR</sequence>
<keyword evidence="1" id="KW-0812">Transmembrane</keyword>
<feature type="transmembrane region" description="Helical" evidence="1">
    <location>
        <begin position="109"/>
        <end position="129"/>
    </location>
</feature>
<dbReference type="Gene3D" id="1.20.144.10">
    <property type="entry name" value="Phosphatidic acid phosphatase type 2/haloperoxidase"/>
    <property type="match status" value="1"/>
</dbReference>
<reference evidence="3" key="1">
    <citation type="submission" date="2017-11" db="EMBL/GenBank/DDBJ databases">
        <title>Complete Genome Sequence from Moraxella oslensis YHS isolated from human skin.</title>
        <authorList>
            <person name="Lee K."/>
            <person name="Lim J.Y."/>
            <person name="Hwang I."/>
        </authorList>
    </citation>
    <scope>NUCLEOTIDE SEQUENCE</scope>
    <source>
        <strain evidence="3">YHS</strain>
    </source>
</reference>
<dbReference type="EMBL" id="CP024176">
    <property type="protein sequence ID" value="ATW70822.1"/>
    <property type="molecule type" value="Genomic_DNA"/>
</dbReference>
<feature type="transmembrane region" description="Helical" evidence="1">
    <location>
        <begin position="171"/>
        <end position="189"/>
    </location>
</feature>
<keyword evidence="1" id="KW-0472">Membrane</keyword>
<dbReference type="SUPFAM" id="SSF48317">
    <property type="entry name" value="Acid phosphatase/Vanadium-dependent haloperoxidase"/>
    <property type="match status" value="1"/>
</dbReference>
<evidence type="ECO:0000313" key="3">
    <source>
        <dbReference type="EMBL" id="ATW70822.1"/>
    </source>
</evidence>
<dbReference type="AlphaFoldDB" id="A0AAD0AXG7"/>
<feature type="transmembrane region" description="Helical" evidence="1">
    <location>
        <begin position="226"/>
        <end position="245"/>
    </location>
</feature>
<feature type="transmembrane region" description="Helical" evidence="1">
    <location>
        <begin position="196"/>
        <end position="214"/>
    </location>
</feature>
<keyword evidence="1" id="KW-1133">Transmembrane helix</keyword>
<proteinExistence type="predicted"/>
<dbReference type="CDD" id="cd03396">
    <property type="entry name" value="PAP2_like_6"/>
    <property type="match status" value="1"/>
</dbReference>